<comment type="subcellular location">
    <subcellularLocation>
        <location evidence="1">Cell outer membrane</location>
        <topology evidence="1">Multi-pass membrane protein</topology>
    </subcellularLocation>
</comment>
<evidence type="ECO:0000256" key="10">
    <source>
        <dbReference type="ARBA" id="ARBA00023237"/>
    </source>
</evidence>
<evidence type="ECO:0000256" key="1">
    <source>
        <dbReference type="ARBA" id="ARBA00004571"/>
    </source>
</evidence>
<evidence type="ECO:0000256" key="6">
    <source>
        <dbReference type="ARBA" id="ARBA00022729"/>
    </source>
</evidence>
<dbReference type="SUPFAM" id="SSF56935">
    <property type="entry name" value="Porins"/>
    <property type="match status" value="1"/>
</dbReference>
<name>A0A2A7S4H1_BURGA</name>
<keyword evidence="4" id="KW-1134">Transmembrane beta strand</keyword>
<dbReference type="GO" id="GO:0034220">
    <property type="term" value="P:monoatomic ion transmembrane transport"/>
    <property type="evidence" value="ECO:0007669"/>
    <property type="project" value="InterPro"/>
</dbReference>
<dbReference type="Proteomes" id="UP000220629">
    <property type="component" value="Unassembled WGS sequence"/>
</dbReference>
<feature type="chain" id="PRO_5012473290" evidence="11">
    <location>
        <begin position="32"/>
        <end position="394"/>
    </location>
</feature>
<dbReference type="GO" id="GO:0009279">
    <property type="term" value="C:cell outer membrane"/>
    <property type="evidence" value="ECO:0007669"/>
    <property type="project" value="UniProtKB-SubCell"/>
</dbReference>
<dbReference type="PRINTS" id="PR00182">
    <property type="entry name" value="ECOLNEIPORIN"/>
</dbReference>
<keyword evidence="6 11" id="KW-0732">Signal</keyword>
<dbReference type="InterPro" id="IPR001702">
    <property type="entry name" value="Porin_Gram-ve"/>
</dbReference>
<evidence type="ECO:0000256" key="11">
    <source>
        <dbReference type="SAM" id="SignalP"/>
    </source>
</evidence>
<proteinExistence type="predicted"/>
<keyword evidence="10" id="KW-0998">Cell outer membrane</keyword>
<evidence type="ECO:0000256" key="4">
    <source>
        <dbReference type="ARBA" id="ARBA00022452"/>
    </source>
</evidence>
<keyword evidence="8" id="KW-0626">Porin</keyword>
<dbReference type="GO" id="GO:0046930">
    <property type="term" value="C:pore complex"/>
    <property type="evidence" value="ECO:0007669"/>
    <property type="project" value="UniProtKB-KW"/>
</dbReference>
<evidence type="ECO:0000313" key="13">
    <source>
        <dbReference type="EMBL" id="PEH38471.1"/>
    </source>
</evidence>
<keyword evidence="5" id="KW-0812">Transmembrane</keyword>
<dbReference type="PRINTS" id="PR00184">
    <property type="entry name" value="NEISSPPORIN"/>
</dbReference>
<keyword evidence="7" id="KW-0406">Ion transport</keyword>
<evidence type="ECO:0000313" key="14">
    <source>
        <dbReference type="Proteomes" id="UP000220629"/>
    </source>
</evidence>
<sequence>MCRTLQALNTIKHATRALGGLALLTSVSVHAQSSITLYGTIDISLSHVGHARGKDNLWLLGNSSMGNLTGSSWGLKGSEDLGGGLKAIFQLENGFDPGNGQLAGGRLFGNQAFVGLASERYGTLTLGRQYDPLVDLVQGITAGNDFGSAFATAGDVDNYDNSFRVNNAVKYASPALSGLRFEAMYAFGGVAGRVGAGQSYSAGLAYELGPLSLAGGYFQAANTPAKARWREDWAGTSDGTFNGPVNTAYASARSIGITRVAARYVLGAFTFGAGYSHARYGRDGSSSFRADERFDTGQGFLTYQANAAWLIGAGYSYTKSGGDSSASYRQLSLGSDYMLSKRTDLYVTAAYQHARGRTGDDAGSKPKAQASIGSYAYAGTSVQTMLNLGVRHRF</sequence>
<feature type="domain" description="Porin" evidence="12">
    <location>
        <begin position="22"/>
        <end position="355"/>
    </location>
</feature>
<evidence type="ECO:0000256" key="7">
    <source>
        <dbReference type="ARBA" id="ARBA00023065"/>
    </source>
</evidence>
<evidence type="ECO:0000259" key="12">
    <source>
        <dbReference type="Pfam" id="PF13609"/>
    </source>
</evidence>
<comment type="subunit">
    <text evidence="2">Homotrimer.</text>
</comment>
<dbReference type="Pfam" id="PF13609">
    <property type="entry name" value="Porin_4"/>
    <property type="match status" value="1"/>
</dbReference>
<keyword evidence="9" id="KW-0472">Membrane</keyword>
<dbReference type="GO" id="GO:0015288">
    <property type="term" value="F:porin activity"/>
    <property type="evidence" value="ECO:0007669"/>
    <property type="project" value="UniProtKB-KW"/>
</dbReference>
<dbReference type="CDD" id="cd00342">
    <property type="entry name" value="gram_neg_porins"/>
    <property type="match status" value="1"/>
</dbReference>
<comment type="caution">
    <text evidence="13">The sequence shown here is derived from an EMBL/GenBank/DDBJ whole genome shotgun (WGS) entry which is preliminary data.</text>
</comment>
<evidence type="ECO:0000256" key="3">
    <source>
        <dbReference type="ARBA" id="ARBA00022448"/>
    </source>
</evidence>
<evidence type="ECO:0000256" key="2">
    <source>
        <dbReference type="ARBA" id="ARBA00011233"/>
    </source>
</evidence>
<dbReference type="PANTHER" id="PTHR34501:SF9">
    <property type="entry name" value="MAJOR OUTER MEMBRANE PROTEIN P.IA"/>
    <property type="match status" value="1"/>
</dbReference>
<accession>A0A2A7S4H1</accession>
<keyword evidence="3" id="KW-0813">Transport</keyword>
<feature type="signal peptide" evidence="11">
    <location>
        <begin position="1"/>
        <end position="31"/>
    </location>
</feature>
<dbReference type="InterPro" id="IPR050298">
    <property type="entry name" value="Gram-neg_bact_OMP"/>
</dbReference>
<dbReference type="PANTHER" id="PTHR34501">
    <property type="entry name" value="PROTEIN YDDL-RELATED"/>
    <property type="match status" value="1"/>
</dbReference>
<organism evidence="13 14">
    <name type="scientific">Burkholderia gladioli</name>
    <name type="common">Pseudomonas marginata</name>
    <name type="synonym">Phytomonas marginata</name>
    <dbReference type="NCBI Taxonomy" id="28095"/>
    <lineage>
        <taxon>Bacteria</taxon>
        <taxon>Pseudomonadati</taxon>
        <taxon>Pseudomonadota</taxon>
        <taxon>Betaproteobacteria</taxon>
        <taxon>Burkholderiales</taxon>
        <taxon>Burkholderiaceae</taxon>
        <taxon>Burkholderia</taxon>
    </lineage>
</organism>
<evidence type="ECO:0000256" key="9">
    <source>
        <dbReference type="ARBA" id="ARBA00023136"/>
    </source>
</evidence>
<dbReference type="EMBL" id="PDDY01000004">
    <property type="protein sequence ID" value="PEH38471.1"/>
    <property type="molecule type" value="Genomic_DNA"/>
</dbReference>
<dbReference type="AlphaFoldDB" id="A0A2A7S4H1"/>
<evidence type="ECO:0000256" key="5">
    <source>
        <dbReference type="ARBA" id="ARBA00022692"/>
    </source>
</evidence>
<dbReference type="InterPro" id="IPR002299">
    <property type="entry name" value="Porin_Neis"/>
</dbReference>
<protein>
    <submittedName>
        <fullName evidence="13">Porin</fullName>
    </submittedName>
</protein>
<dbReference type="InterPro" id="IPR023614">
    <property type="entry name" value="Porin_dom_sf"/>
</dbReference>
<dbReference type="InterPro" id="IPR033900">
    <property type="entry name" value="Gram_neg_porin_domain"/>
</dbReference>
<gene>
    <name evidence="13" type="ORF">CRM94_29225</name>
</gene>
<dbReference type="RefSeq" id="WP_096748908.1">
    <property type="nucleotide sequence ID" value="NZ_CADEPO010000002.1"/>
</dbReference>
<evidence type="ECO:0000256" key="8">
    <source>
        <dbReference type="ARBA" id="ARBA00023114"/>
    </source>
</evidence>
<dbReference type="Gene3D" id="2.40.160.10">
    <property type="entry name" value="Porin"/>
    <property type="match status" value="1"/>
</dbReference>
<reference evidence="14" key="1">
    <citation type="submission" date="2017-09" db="EMBL/GenBank/DDBJ databases">
        <title>FDA dAtabase for Regulatory Grade micrObial Sequences (FDA-ARGOS): Supporting development and validation of Infectious Disease Dx tests.</title>
        <authorList>
            <person name="Minogue T."/>
            <person name="Wolcott M."/>
            <person name="Wasieloski L."/>
            <person name="Aguilar W."/>
            <person name="Moore D."/>
            <person name="Tallon L."/>
            <person name="Sadzewicz L."/>
            <person name="Ott S."/>
            <person name="Zhao X."/>
            <person name="Nagaraj S."/>
            <person name="Vavikolanu K."/>
            <person name="Aluvathingal J."/>
            <person name="Nadendla S."/>
            <person name="Sichtig H."/>
        </authorList>
    </citation>
    <scope>NUCLEOTIDE SEQUENCE [LARGE SCALE GENOMIC DNA]</scope>
    <source>
        <strain evidence="14">FDAARGOS_390</strain>
    </source>
</reference>